<dbReference type="InterPro" id="IPR007269">
    <property type="entry name" value="ICMT_MeTrfase"/>
</dbReference>
<name>A0A1B7MQN1_9AGAM</name>
<evidence type="ECO:0000256" key="3">
    <source>
        <dbReference type="ARBA" id="ARBA00022989"/>
    </source>
</evidence>
<evidence type="ECO:0000256" key="4">
    <source>
        <dbReference type="ARBA" id="ARBA00023136"/>
    </source>
</evidence>
<evidence type="ECO:0000313" key="6">
    <source>
        <dbReference type="EMBL" id="OAX34909.1"/>
    </source>
</evidence>
<proteinExistence type="inferred from homology"/>
<feature type="transmembrane region" description="Helical" evidence="5">
    <location>
        <begin position="187"/>
        <end position="204"/>
    </location>
</feature>
<dbReference type="AlphaFoldDB" id="A0A1B7MQN1"/>
<evidence type="ECO:0000256" key="5">
    <source>
        <dbReference type="RuleBase" id="RU362022"/>
    </source>
</evidence>
<feature type="transmembrane region" description="Helical" evidence="5">
    <location>
        <begin position="150"/>
        <end position="167"/>
    </location>
</feature>
<organism evidence="6 7">
    <name type="scientific">Rhizopogon vinicolor AM-OR11-026</name>
    <dbReference type="NCBI Taxonomy" id="1314800"/>
    <lineage>
        <taxon>Eukaryota</taxon>
        <taxon>Fungi</taxon>
        <taxon>Dikarya</taxon>
        <taxon>Basidiomycota</taxon>
        <taxon>Agaricomycotina</taxon>
        <taxon>Agaricomycetes</taxon>
        <taxon>Agaricomycetidae</taxon>
        <taxon>Boletales</taxon>
        <taxon>Suillineae</taxon>
        <taxon>Rhizopogonaceae</taxon>
        <taxon>Rhizopogon</taxon>
    </lineage>
</organism>
<dbReference type="Proteomes" id="UP000092154">
    <property type="component" value="Unassembled WGS sequence"/>
</dbReference>
<dbReference type="OrthoDB" id="422086at2759"/>
<evidence type="ECO:0000256" key="2">
    <source>
        <dbReference type="ARBA" id="ARBA00022692"/>
    </source>
</evidence>
<evidence type="ECO:0000313" key="7">
    <source>
        <dbReference type="Proteomes" id="UP000092154"/>
    </source>
</evidence>
<keyword evidence="7" id="KW-1185">Reference proteome</keyword>
<accession>A0A1B7MQN1</accession>
<dbReference type="STRING" id="1314800.A0A1B7MQN1"/>
<dbReference type="PANTHER" id="PTHR12714">
    <property type="entry name" value="PROTEIN-S ISOPRENYLCYSTEINE O-METHYLTRANSFERASE"/>
    <property type="match status" value="1"/>
</dbReference>
<sequence>MVAGKVCLLICATGAQLYSLTPPNPTPDSKERLKPTGLELTISWLPIFMKTIPIACVLAEIFVAFATAHESAISKSVTSLLIHSPLFPDFDFTLPSAALVAGFFLSIIGAVIRSHCYRTLGRLFTFELSIRQGHKLVTSGPYSIVRHPSYSGMWCFFLGIMLCHLHPRSWLVSCSGVFPSSDQAVKWILACIWMALCSFWYILVGGRVRREEAMLEEYFGDDWRRYTKKVPYRLVPWLY</sequence>
<gene>
    <name evidence="6" type="ORF">K503DRAFT_411249</name>
</gene>
<dbReference type="EMBL" id="KV448554">
    <property type="protein sequence ID" value="OAX34909.1"/>
    <property type="molecule type" value="Genomic_DNA"/>
</dbReference>
<keyword evidence="4 5" id="KW-0472">Membrane</keyword>
<dbReference type="GO" id="GO:0032259">
    <property type="term" value="P:methylation"/>
    <property type="evidence" value="ECO:0007669"/>
    <property type="project" value="UniProtKB-KW"/>
</dbReference>
<keyword evidence="3 5" id="KW-1133">Transmembrane helix</keyword>
<dbReference type="GO" id="GO:0005789">
    <property type="term" value="C:endoplasmic reticulum membrane"/>
    <property type="evidence" value="ECO:0007669"/>
    <property type="project" value="UniProtKB-SubCell"/>
</dbReference>
<keyword evidence="5" id="KW-0808">Transferase</keyword>
<protein>
    <recommendedName>
        <fullName evidence="5">Protein-S-isoprenylcysteine O-methyltransferase</fullName>
        <ecNumber evidence="5">2.1.1.100</ecNumber>
    </recommendedName>
</protein>
<dbReference type="Gene3D" id="1.20.120.1630">
    <property type="match status" value="1"/>
</dbReference>
<comment type="catalytic activity">
    <reaction evidence="5">
        <text>[protein]-C-terminal S-[(2E,6E)-farnesyl]-L-cysteine + S-adenosyl-L-methionine = [protein]-C-terminal S-[(2E,6E)-farnesyl]-L-cysteine methyl ester + S-adenosyl-L-homocysteine</text>
        <dbReference type="Rhea" id="RHEA:21672"/>
        <dbReference type="Rhea" id="RHEA-COMP:12125"/>
        <dbReference type="Rhea" id="RHEA-COMP:12126"/>
        <dbReference type="ChEBI" id="CHEBI:57856"/>
        <dbReference type="ChEBI" id="CHEBI:59789"/>
        <dbReference type="ChEBI" id="CHEBI:90510"/>
        <dbReference type="ChEBI" id="CHEBI:90511"/>
        <dbReference type="EC" id="2.1.1.100"/>
    </reaction>
</comment>
<dbReference type="Pfam" id="PF04140">
    <property type="entry name" value="ICMT"/>
    <property type="match status" value="1"/>
</dbReference>
<keyword evidence="5" id="KW-0949">S-adenosyl-L-methionine</keyword>
<comment type="subcellular location">
    <subcellularLocation>
        <location evidence="5">Endoplasmic reticulum membrane</location>
        <topology evidence="5">Multi-pass membrane protein</topology>
    </subcellularLocation>
    <subcellularLocation>
        <location evidence="1">Membrane</location>
        <topology evidence="1">Multi-pass membrane protein</topology>
    </subcellularLocation>
</comment>
<comment type="similarity">
    <text evidence="5">Belongs to the class VI-like SAM-binding methyltransferase superfamily. Isoprenylcysteine carboxyl methyltransferase family.</text>
</comment>
<evidence type="ECO:0000256" key="1">
    <source>
        <dbReference type="ARBA" id="ARBA00004141"/>
    </source>
</evidence>
<dbReference type="PANTHER" id="PTHR12714:SF9">
    <property type="entry name" value="PROTEIN-S-ISOPRENYLCYSTEINE O-METHYLTRANSFERASE"/>
    <property type="match status" value="1"/>
</dbReference>
<feature type="transmembrane region" description="Helical" evidence="5">
    <location>
        <begin position="43"/>
        <end position="65"/>
    </location>
</feature>
<reference evidence="6 7" key="1">
    <citation type="submission" date="2016-06" db="EMBL/GenBank/DDBJ databases">
        <title>Comparative genomics of the ectomycorrhizal sister species Rhizopogon vinicolor and Rhizopogon vesiculosus (Basidiomycota: Boletales) reveals a divergence of the mating type B locus.</title>
        <authorList>
            <consortium name="DOE Joint Genome Institute"/>
            <person name="Mujic A.B."/>
            <person name="Kuo A."/>
            <person name="Tritt A."/>
            <person name="Lipzen A."/>
            <person name="Chen C."/>
            <person name="Johnson J."/>
            <person name="Sharma A."/>
            <person name="Barry K."/>
            <person name="Grigoriev I.V."/>
            <person name="Spatafora J.W."/>
        </authorList>
    </citation>
    <scope>NUCLEOTIDE SEQUENCE [LARGE SCALE GENOMIC DNA]</scope>
    <source>
        <strain evidence="6 7">AM-OR11-026</strain>
    </source>
</reference>
<keyword evidence="5" id="KW-0256">Endoplasmic reticulum</keyword>
<feature type="transmembrane region" description="Helical" evidence="5">
    <location>
        <begin position="94"/>
        <end position="112"/>
    </location>
</feature>
<keyword evidence="2 5" id="KW-0812">Transmembrane</keyword>
<dbReference type="EC" id="2.1.1.100" evidence="5"/>
<dbReference type="InParanoid" id="A0A1B7MQN1"/>
<keyword evidence="5" id="KW-0489">Methyltransferase</keyword>
<dbReference type="GO" id="GO:0004671">
    <property type="term" value="F:protein C-terminal S-isoprenylcysteine carboxyl O-methyltransferase activity"/>
    <property type="evidence" value="ECO:0007669"/>
    <property type="project" value="UniProtKB-EC"/>
</dbReference>